<dbReference type="EMBL" id="KZ110594">
    <property type="protein sequence ID" value="OSX64434.1"/>
    <property type="molecule type" value="Genomic_DNA"/>
</dbReference>
<dbReference type="Proteomes" id="UP000194127">
    <property type="component" value="Unassembled WGS sequence"/>
</dbReference>
<proteinExistence type="predicted"/>
<dbReference type="RefSeq" id="XP_024341228.1">
    <property type="nucleotide sequence ID" value="XM_024483371.1"/>
</dbReference>
<evidence type="ECO:0000313" key="2">
    <source>
        <dbReference type="Proteomes" id="UP000194127"/>
    </source>
</evidence>
<reference evidence="1 2" key="1">
    <citation type="submission" date="2017-04" db="EMBL/GenBank/DDBJ databases">
        <title>Genome Sequence of the Model Brown-Rot Fungus Postia placenta SB12.</title>
        <authorList>
            <consortium name="DOE Joint Genome Institute"/>
            <person name="Gaskell J."/>
            <person name="Kersten P."/>
            <person name="Larrondo L.F."/>
            <person name="Canessa P."/>
            <person name="Martinez D."/>
            <person name="Hibbett D."/>
            <person name="Schmoll M."/>
            <person name="Kubicek C.P."/>
            <person name="Martinez A.T."/>
            <person name="Yadav J."/>
            <person name="Master E."/>
            <person name="Magnuson J.K."/>
            <person name="James T."/>
            <person name="Yaver D."/>
            <person name="Berka R."/>
            <person name="Labutti K."/>
            <person name="Lipzen A."/>
            <person name="Aerts A."/>
            <person name="Barry K."/>
            <person name="Henrissat B."/>
            <person name="Blanchette R."/>
            <person name="Grigoriev I."/>
            <person name="Cullen D."/>
        </authorList>
    </citation>
    <scope>NUCLEOTIDE SEQUENCE [LARGE SCALE GENOMIC DNA]</scope>
    <source>
        <strain evidence="1 2">MAD-698-R-SB12</strain>
    </source>
</reference>
<accession>A0A1X6N774</accession>
<protein>
    <submittedName>
        <fullName evidence="1">Uncharacterized protein</fullName>
    </submittedName>
</protein>
<feature type="non-terminal residue" evidence="1">
    <location>
        <position position="191"/>
    </location>
</feature>
<keyword evidence="2" id="KW-1185">Reference proteome</keyword>
<evidence type="ECO:0000313" key="1">
    <source>
        <dbReference type="EMBL" id="OSX64434.1"/>
    </source>
</evidence>
<dbReference type="AlphaFoldDB" id="A0A1X6N774"/>
<dbReference type="GeneID" id="36328320"/>
<name>A0A1X6N774_9APHY</name>
<feature type="non-terminal residue" evidence="1">
    <location>
        <position position="1"/>
    </location>
</feature>
<sequence length="191" mass="21062">IDLWERAAQLSGHAQEYAQSVVTNALAAHGEYTNQLVHIKDSVSQMLSAAGQLRAEMISVTENKDITFPAGTIEGTTQENTIADISNSINTVISGLLEDLSADLPVPDHALSHKEREDHARRVFMMAEDAIRHPHLVDILLWLITRWLFPQSWLLRPLLRLFGFGALGPTKGAVAAWAQHFFFGGVVKKGS</sequence>
<gene>
    <name evidence="1" type="ORF">POSPLADRAFT_1111080</name>
</gene>
<organism evidence="1 2">
    <name type="scientific">Postia placenta MAD-698-R-SB12</name>
    <dbReference type="NCBI Taxonomy" id="670580"/>
    <lineage>
        <taxon>Eukaryota</taxon>
        <taxon>Fungi</taxon>
        <taxon>Dikarya</taxon>
        <taxon>Basidiomycota</taxon>
        <taxon>Agaricomycotina</taxon>
        <taxon>Agaricomycetes</taxon>
        <taxon>Polyporales</taxon>
        <taxon>Adustoporiaceae</taxon>
        <taxon>Rhodonia</taxon>
    </lineage>
</organism>